<keyword evidence="9" id="KW-1185">Reference proteome</keyword>
<keyword evidence="5 7" id="KW-0472">Membrane</keyword>
<dbReference type="EMBL" id="CP020370">
    <property type="protein sequence ID" value="AUB80221.1"/>
    <property type="molecule type" value="Genomic_DNA"/>
</dbReference>
<dbReference type="Pfam" id="PF01594">
    <property type="entry name" value="AI-2E_transport"/>
    <property type="match status" value="1"/>
</dbReference>
<evidence type="ECO:0000256" key="2">
    <source>
        <dbReference type="ARBA" id="ARBA00009773"/>
    </source>
</evidence>
<feature type="transmembrane region" description="Helical" evidence="7">
    <location>
        <begin position="7"/>
        <end position="28"/>
    </location>
</feature>
<keyword evidence="4 7" id="KW-1133">Transmembrane helix</keyword>
<feature type="transmembrane region" description="Helical" evidence="7">
    <location>
        <begin position="157"/>
        <end position="179"/>
    </location>
</feature>
<evidence type="ECO:0000256" key="3">
    <source>
        <dbReference type="ARBA" id="ARBA00022692"/>
    </source>
</evidence>
<feature type="transmembrane region" description="Helical" evidence="7">
    <location>
        <begin position="214"/>
        <end position="236"/>
    </location>
</feature>
<gene>
    <name evidence="8" type="ORF">THSYN_04085</name>
</gene>
<protein>
    <submittedName>
        <fullName evidence="8">AI-2E family transporter</fullName>
    </submittedName>
</protein>
<feature type="transmembrane region" description="Helical" evidence="7">
    <location>
        <begin position="269"/>
        <end position="290"/>
    </location>
</feature>
<dbReference type="Proteomes" id="UP000232638">
    <property type="component" value="Chromosome"/>
</dbReference>
<evidence type="ECO:0000256" key="7">
    <source>
        <dbReference type="SAM" id="Phobius"/>
    </source>
</evidence>
<evidence type="ECO:0000256" key="4">
    <source>
        <dbReference type="ARBA" id="ARBA00022989"/>
    </source>
</evidence>
<evidence type="ECO:0000256" key="1">
    <source>
        <dbReference type="ARBA" id="ARBA00004141"/>
    </source>
</evidence>
<feature type="compositionally biased region" description="Basic and acidic residues" evidence="6">
    <location>
        <begin position="382"/>
        <end position="391"/>
    </location>
</feature>
<sequence length="391" mass="42076">MKKTNFTNILGARIALGLFLAGLLFLSYRVLSLFLVPVAWAAILVYVTWPIYRRLRDLFGGLVNLSALAMTLFLMLTFALPLLSMVAMLRAEVPAAYNRAVEILLSGPDAVPPAIARIPWLGDEVERVLALSAEDPATLRKEVAQFGKPWVDGSLDILGNIGATAFKFIFALFTAFFFYRDGESLLDQVRRLLYGLIGARSGAYLFAIGSTTRAVLYGLVLTALAQGVLAGLGYWATEVQAPVLLGVLTAILALIPFGTPLVWGAVSIWLVASGHTWAGLGLALWGALVVSQIDNVLRPMLISSSTRIPYLLVLFAVLGGIGAFGLLGLFLGPIVIAVLLAVWREWLEEQVPRGQLTYVAEPAAGDAQTAEAADPHGPAGERGLRAERFRS</sequence>
<feature type="transmembrane region" description="Helical" evidence="7">
    <location>
        <begin position="243"/>
        <end position="263"/>
    </location>
</feature>
<evidence type="ECO:0000313" key="9">
    <source>
        <dbReference type="Proteomes" id="UP000232638"/>
    </source>
</evidence>
<dbReference type="OrthoDB" id="106838at2"/>
<evidence type="ECO:0000313" key="8">
    <source>
        <dbReference type="EMBL" id="AUB80221.1"/>
    </source>
</evidence>
<dbReference type="PANTHER" id="PTHR21716">
    <property type="entry name" value="TRANSMEMBRANE PROTEIN"/>
    <property type="match status" value="1"/>
</dbReference>
<organism evidence="8 9">
    <name type="scientific">Candidatus Thiodictyon syntrophicum</name>
    <dbReference type="NCBI Taxonomy" id="1166950"/>
    <lineage>
        <taxon>Bacteria</taxon>
        <taxon>Pseudomonadati</taxon>
        <taxon>Pseudomonadota</taxon>
        <taxon>Gammaproteobacteria</taxon>
        <taxon>Chromatiales</taxon>
        <taxon>Chromatiaceae</taxon>
        <taxon>Thiodictyon</taxon>
    </lineage>
</organism>
<name>A0A2K8U5A4_9GAMM</name>
<dbReference type="GO" id="GO:0016020">
    <property type="term" value="C:membrane"/>
    <property type="evidence" value="ECO:0007669"/>
    <property type="project" value="UniProtKB-SubCell"/>
</dbReference>
<feature type="transmembrane region" description="Helical" evidence="7">
    <location>
        <begin position="191"/>
        <end position="208"/>
    </location>
</feature>
<accession>A0A2K8U5A4</accession>
<proteinExistence type="inferred from homology"/>
<comment type="subcellular location">
    <subcellularLocation>
        <location evidence="1">Membrane</location>
        <topology evidence="1">Multi-pass membrane protein</topology>
    </subcellularLocation>
</comment>
<feature type="transmembrane region" description="Helical" evidence="7">
    <location>
        <begin position="310"/>
        <end position="343"/>
    </location>
</feature>
<dbReference type="PANTHER" id="PTHR21716:SF4">
    <property type="entry name" value="TRANSMEMBRANE PROTEIN 245"/>
    <property type="match status" value="1"/>
</dbReference>
<feature type="transmembrane region" description="Helical" evidence="7">
    <location>
        <begin position="34"/>
        <end position="52"/>
    </location>
</feature>
<feature type="region of interest" description="Disordered" evidence="6">
    <location>
        <begin position="366"/>
        <end position="391"/>
    </location>
</feature>
<dbReference type="AlphaFoldDB" id="A0A2K8U5A4"/>
<dbReference type="KEGG" id="tsy:THSYN_04085"/>
<dbReference type="RefSeq" id="WP_100918026.1">
    <property type="nucleotide sequence ID" value="NZ_CP020370.1"/>
</dbReference>
<comment type="similarity">
    <text evidence="2">Belongs to the autoinducer-2 exporter (AI-2E) (TC 2.A.86) family.</text>
</comment>
<dbReference type="InterPro" id="IPR002549">
    <property type="entry name" value="AI-2E-like"/>
</dbReference>
<evidence type="ECO:0000256" key="6">
    <source>
        <dbReference type="SAM" id="MobiDB-lite"/>
    </source>
</evidence>
<feature type="transmembrane region" description="Helical" evidence="7">
    <location>
        <begin position="59"/>
        <end position="80"/>
    </location>
</feature>
<evidence type="ECO:0000256" key="5">
    <source>
        <dbReference type="ARBA" id="ARBA00023136"/>
    </source>
</evidence>
<keyword evidence="3 7" id="KW-0812">Transmembrane</keyword>
<reference evidence="8 9" key="1">
    <citation type="submission" date="2017-03" db="EMBL/GenBank/DDBJ databases">
        <title>Complete genome sequence of Candidatus 'Thiodictyon syntrophicum' sp. nov. strain Cad16T, a photolithoautotroph purple sulfur bacterium isolated from an alpine meromictic lake.</title>
        <authorList>
            <person name="Luedin S.M."/>
            <person name="Pothier J.F."/>
            <person name="Danza F."/>
            <person name="Storelli N."/>
            <person name="Wittwer M."/>
            <person name="Tonolla M."/>
        </authorList>
    </citation>
    <scope>NUCLEOTIDE SEQUENCE [LARGE SCALE GENOMIC DNA]</scope>
    <source>
        <strain evidence="8 9">Cad16T</strain>
    </source>
</reference>